<feature type="domain" description="Cysteine-rich CPCC" evidence="2">
    <location>
        <begin position="113"/>
        <end position="178"/>
    </location>
</feature>
<evidence type="ECO:0000313" key="4">
    <source>
        <dbReference type="Proteomes" id="UP000253426"/>
    </source>
</evidence>
<organism evidence="3 4">
    <name type="scientific">Roseimicrobium gellanilyticum</name>
    <dbReference type="NCBI Taxonomy" id="748857"/>
    <lineage>
        <taxon>Bacteria</taxon>
        <taxon>Pseudomonadati</taxon>
        <taxon>Verrucomicrobiota</taxon>
        <taxon>Verrucomicrobiia</taxon>
        <taxon>Verrucomicrobiales</taxon>
        <taxon>Verrucomicrobiaceae</taxon>
        <taxon>Roseimicrobium</taxon>
    </lineage>
</organism>
<sequence length="199" mass="22268">MTRDEAISMIVDAELATLRVEDKSNILQNFWTLHKDGEEYHRLPEELRREMETFEEGPFDAGPIDAASSRYVPLLKAALRSKYLGVVNSYLQKRLRGTHGNVEITGSPKPLMACPCCGYRTIESRGGYDICEVCFWEDDGSDEPHHYSSPNRMTLIDAKQNFQSIGAMSEAALKHVLPDGPERYGGPPSSTSRPYSSPP</sequence>
<dbReference type="Pfam" id="PF14206">
    <property type="entry name" value="Cys_rich_CPCC"/>
    <property type="match status" value="1"/>
</dbReference>
<dbReference type="AlphaFoldDB" id="A0A366HRM1"/>
<dbReference type="Proteomes" id="UP000253426">
    <property type="component" value="Unassembled WGS sequence"/>
</dbReference>
<dbReference type="EMBL" id="QNRR01000002">
    <property type="protein sequence ID" value="RBP45728.1"/>
    <property type="molecule type" value="Genomic_DNA"/>
</dbReference>
<dbReference type="InterPro" id="IPR025983">
    <property type="entry name" value="Cys_rich_CPCC"/>
</dbReference>
<evidence type="ECO:0000259" key="2">
    <source>
        <dbReference type="Pfam" id="PF14206"/>
    </source>
</evidence>
<proteinExistence type="predicted"/>
<evidence type="ECO:0000313" key="3">
    <source>
        <dbReference type="EMBL" id="RBP45728.1"/>
    </source>
</evidence>
<protein>
    <submittedName>
        <fullName evidence="3">Cysteine-rich CPCC protein</fullName>
    </submittedName>
</protein>
<comment type="caution">
    <text evidence="3">The sequence shown here is derived from an EMBL/GenBank/DDBJ whole genome shotgun (WGS) entry which is preliminary data.</text>
</comment>
<feature type="region of interest" description="Disordered" evidence="1">
    <location>
        <begin position="176"/>
        <end position="199"/>
    </location>
</feature>
<feature type="compositionally biased region" description="Low complexity" evidence="1">
    <location>
        <begin position="184"/>
        <end position="199"/>
    </location>
</feature>
<gene>
    <name evidence="3" type="ORF">DES53_102110</name>
</gene>
<dbReference type="RefSeq" id="WP_211325459.1">
    <property type="nucleotide sequence ID" value="NZ_QNRR01000002.1"/>
</dbReference>
<accession>A0A366HRM1</accession>
<keyword evidence="4" id="KW-1185">Reference proteome</keyword>
<evidence type="ECO:0000256" key="1">
    <source>
        <dbReference type="SAM" id="MobiDB-lite"/>
    </source>
</evidence>
<name>A0A366HRM1_9BACT</name>
<reference evidence="3 4" key="1">
    <citation type="submission" date="2018-06" db="EMBL/GenBank/DDBJ databases">
        <title>Genomic Encyclopedia of Type Strains, Phase IV (KMG-IV): sequencing the most valuable type-strain genomes for metagenomic binning, comparative biology and taxonomic classification.</title>
        <authorList>
            <person name="Goeker M."/>
        </authorList>
    </citation>
    <scope>NUCLEOTIDE SEQUENCE [LARGE SCALE GENOMIC DNA]</scope>
    <source>
        <strain evidence="3 4">DSM 25532</strain>
    </source>
</reference>